<sequence length="64" mass="6986">MGQCRVGQVLMGRRLLGISVEPREEDKGRDEVEWSGPRICARVGAGTTEAKAKLPSCESMPREA</sequence>
<dbReference type="EMBL" id="SPHZ02000002">
    <property type="protein sequence ID" value="KAF0928446.1"/>
    <property type="molecule type" value="Genomic_DNA"/>
</dbReference>
<name>A0A6G1EUY5_9ORYZ</name>
<keyword evidence="2" id="KW-1185">Reference proteome</keyword>
<evidence type="ECO:0000313" key="2">
    <source>
        <dbReference type="Proteomes" id="UP000479710"/>
    </source>
</evidence>
<comment type="caution">
    <text evidence="1">The sequence shown here is derived from an EMBL/GenBank/DDBJ whole genome shotgun (WGS) entry which is preliminary data.</text>
</comment>
<organism evidence="1 2">
    <name type="scientific">Oryza meyeriana var. granulata</name>
    <dbReference type="NCBI Taxonomy" id="110450"/>
    <lineage>
        <taxon>Eukaryota</taxon>
        <taxon>Viridiplantae</taxon>
        <taxon>Streptophyta</taxon>
        <taxon>Embryophyta</taxon>
        <taxon>Tracheophyta</taxon>
        <taxon>Spermatophyta</taxon>
        <taxon>Magnoliopsida</taxon>
        <taxon>Liliopsida</taxon>
        <taxon>Poales</taxon>
        <taxon>Poaceae</taxon>
        <taxon>BOP clade</taxon>
        <taxon>Oryzoideae</taxon>
        <taxon>Oryzeae</taxon>
        <taxon>Oryzinae</taxon>
        <taxon>Oryza</taxon>
        <taxon>Oryza meyeriana</taxon>
    </lineage>
</organism>
<reference evidence="1 2" key="1">
    <citation type="submission" date="2019-11" db="EMBL/GenBank/DDBJ databases">
        <title>Whole genome sequence of Oryza granulata.</title>
        <authorList>
            <person name="Li W."/>
        </authorList>
    </citation>
    <scope>NUCLEOTIDE SEQUENCE [LARGE SCALE GENOMIC DNA]</scope>
    <source>
        <strain evidence="2">cv. Menghai</strain>
        <tissue evidence="1">Leaf</tissue>
    </source>
</reference>
<dbReference type="AlphaFoldDB" id="A0A6G1EUY5"/>
<gene>
    <name evidence="1" type="ORF">E2562_003258</name>
</gene>
<dbReference type="Proteomes" id="UP000479710">
    <property type="component" value="Unassembled WGS sequence"/>
</dbReference>
<evidence type="ECO:0000313" key="1">
    <source>
        <dbReference type="EMBL" id="KAF0928446.1"/>
    </source>
</evidence>
<accession>A0A6G1EUY5</accession>
<protein>
    <submittedName>
        <fullName evidence="1">Uncharacterized protein</fullName>
    </submittedName>
</protein>
<proteinExistence type="predicted"/>